<protein>
    <submittedName>
        <fullName evidence="3">DUF5658 family protein</fullName>
    </submittedName>
</protein>
<dbReference type="EMBL" id="CP090978">
    <property type="protein sequence ID" value="UJF31343.1"/>
    <property type="molecule type" value="Genomic_DNA"/>
</dbReference>
<accession>A0ABY3SBP3</accession>
<sequence length="109" mass="13166">MNSVLRFSLDRRIFWLLVFSFTDAACTHMGIRLQLVEELNPLIRHVYNWNVTGYYAYKLLFPLLLALLFPYVRERRWFDVSLSMTFWLYLAVNVYHVAWIVFCCIQGYL</sequence>
<feature type="transmembrane region" description="Helical" evidence="1">
    <location>
        <begin position="55"/>
        <end position="72"/>
    </location>
</feature>
<evidence type="ECO:0000259" key="2">
    <source>
        <dbReference type="Pfam" id="PF18902"/>
    </source>
</evidence>
<keyword evidence="1" id="KW-1133">Transmembrane helix</keyword>
<dbReference type="Pfam" id="PF18902">
    <property type="entry name" value="DUF5658"/>
    <property type="match status" value="1"/>
</dbReference>
<keyword evidence="1" id="KW-0812">Transmembrane</keyword>
<organism evidence="3 4">
    <name type="scientific">Paenibacillus hexagrammi</name>
    <dbReference type="NCBI Taxonomy" id="2908839"/>
    <lineage>
        <taxon>Bacteria</taxon>
        <taxon>Bacillati</taxon>
        <taxon>Bacillota</taxon>
        <taxon>Bacilli</taxon>
        <taxon>Bacillales</taxon>
        <taxon>Paenibacillaceae</taxon>
        <taxon>Paenibacillus</taxon>
    </lineage>
</organism>
<evidence type="ECO:0000256" key="1">
    <source>
        <dbReference type="SAM" id="Phobius"/>
    </source>
</evidence>
<reference evidence="3 4" key="1">
    <citation type="journal article" date="2024" name="Int. J. Syst. Evol. Microbiol.">
        <title>Paenibacillus hexagrammi sp. nov., a novel bacterium isolated from the gut content of Hexagrammos agrammus.</title>
        <authorList>
            <person name="Jung H.K."/>
            <person name="Kim D.G."/>
            <person name="Zin H."/>
            <person name="Park J."/>
            <person name="Jung H."/>
            <person name="Kim Y.O."/>
            <person name="Kong H.J."/>
            <person name="Kim J.W."/>
            <person name="Kim Y.S."/>
        </authorList>
    </citation>
    <scope>NUCLEOTIDE SEQUENCE [LARGE SCALE GENOMIC DNA]</scope>
    <source>
        <strain evidence="3 4">YPD9-1</strain>
    </source>
</reference>
<name>A0ABY3SBP3_9BACL</name>
<proteinExistence type="predicted"/>
<feature type="domain" description="DUF5658" evidence="2">
    <location>
        <begin position="15"/>
        <end position="101"/>
    </location>
</feature>
<keyword evidence="1" id="KW-0472">Membrane</keyword>
<evidence type="ECO:0000313" key="4">
    <source>
        <dbReference type="Proteomes" id="UP001649230"/>
    </source>
</evidence>
<dbReference type="Proteomes" id="UP001649230">
    <property type="component" value="Chromosome"/>
</dbReference>
<dbReference type="InterPro" id="IPR043717">
    <property type="entry name" value="DUF5658"/>
</dbReference>
<evidence type="ECO:0000313" key="3">
    <source>
        <dbReference type="EMBL" id="UJF31343.1"/>
    </source>
</evidence>
<keyword evidence="4" id="KW-1185">Reference proteome</keyword>
<gene>
    <name evidence="3" type="ORF">L0M14_16020</name>
</gene>
<feature type="transmembrane region" description="Helical" evidence="1">
    <location>
        <begin position="84"/>
        <end position="108"/>
    </location>
</feature>
<feature type="transmembrane region" description="Helical" evidence="1">
    <location>
        <begin position="12"/>
        <end position="35"/>
    </location>
</feature>
<dbReference type="RefSeq" id="WP_235117689.1">
    <property type="nucleotide sequence ID" value="NZ_CP090978.1"/>
</dbReference>